<gene>
    <name evidence="1" type="ORF">PGLA2088_LOCUS19218</name>
</gene>
<evidence type="ECO:0000313" key="1">
    <source>
        <dbReference type="EMBL" id="CAE8674996.1"/>
    </source>
</evidence>
<name>A0A813JF37_POLGL</name>
<dbReference type="Proteomes" id="UP000626109">
    <property type="component" value="Unassembled WGS sequence"/>
</dbReference>
<evidence type="ECO:0000313" key="2">
    <source>
        <dbReference type="Proteomes" id="UP000626109"/>
    </source>
</evidence>
<comment type="caution">
    <text evidence="1">The sequence shown here is derived from an EMBL/GenBank/DDBJ whole genome shotgun (WGS) entry which is preliminary data.</text>
</comment>
<dbReference type="AlphaFoldDB" id="A0A813JF37"/>
<sequence length="257" mass="28806">MQSALIDTMMCVELVPPGTFYGVSSGAVSLTMSGNYLRLLLAGQSASPQAFVSGPALPAGQRELHVARQVKHAGFAHAKFRNEVRAMSTDEELHALIAESRKKIFEHRMEVFRKRSPSRGSRYEWQYKIALAKTFMKEREIANAPEEVPEERPLFREQMIQDTDLVAAKREWYAKGRYRTEEKPRHQFYAQKMLREESNRQKWKAFKASNDPSTATKAFAESEGFVAPASPASSFAGVAGLSLGLAAAIMAGRSRRF</sequence>
<proteinExistence type="predicted"/>
<reference evidence="1" key="1">
    <citation type="submission" date="2021-02" db="EMBL/GenBank/DDBJ databases">
        <authorList>
            <person name="Dougan E. K."/>
            <person name="Rhodes N."/>
            <person name="Thang M."/>
            <person name="Chan C."/>
        </authorList>
    </citation>
    <scope>NUCLEOTIDE SEQUENCE</scope>
</reference>
<organism evidence="1 2">
    <name type="scientific">Polarella glacialis</name>
    <name type="common">Dinoflagellate</name>
    <dbReference type="NCBI Taxonomy" id="89957"/>
    <lineage>
        <taxon>Eukaryota</taxon>
        <taxon>Sar</taxon>
        <taxon>Alveolata</taxon>
        <taxon>Dinophyceae</taxon>
        <taxon>Suessiales</taxon>
        <taxon>Suessiaceae</taxon>
        <taxon>Polarella</taxon>
    </lineage>
</organism>
<dbReference type="EMBL" id="CAJNNW010024965">
    <property type="protein sequence ID" value="CAE8674996.1"/>
    <property type="molecule type" value="Genomic_DNA"/>
</dbReference>
<accession>A0A813JF37</accession>
<protein>
    <submittedName>
        <fullName evidence="1">Uncharacterized protein</fullName>
    </submittedName>
</protein>